<reference evidence="6" key="1">
    <citation type="submission" date="2017-02" db="EMBL/GenBank/DDBJ databases">
        <title>Comparative genomics and description of representatives of a novel lineage of planctomycetes thriving in anoxic sediments.</title>
        <authorList>
            <person name="Spring S."/>
            <person name="Bunk B."/>
            <person name="Sproer C."/>
            <person name="Klenk H.-P."/>
        </authorList>
    </citation>
    <scope>NUCLEOTIDE SEQUENCE [LARGE SCALE GENOMIC DNA]</scope>
    <source>
        <strain evidence="6">L21-RPul-D3</strain>
    </source>
</reference>
<gene>
    <name evidence="5" type="ORF">L21SP3_00423</name>
</gene>
<evidence type="ECO:0000313" key="5">
    <source>
        <dbReference type="EMBL" id="AQQ08635.1"/>
    </source>
</evidence>
<accession>A0A1Q2HMZ7</accession>
<dbReference type="RefSeq" id="WP_077539114.1">
    <property type="nucleotide sequence ID" value="NZ_CP019633.1"/>
</dbReference>
<dbReference type="SUPFAM" id="SSF48726">
    <property type="entry name" value="Immunoglobulin"/>
    <property type="match status" value="1"/>
</dbReference>
<keyword evidence="6" id="KW-1185">Reference proteome</keyword>
<name>A0A1Q2HMZ7_9BACT</name>
<dbReference type="SUPFAM" id="SSF49899">
    <property type="entry name" value="Concanavalin A-like lectins/glucanases"/>
    <property type="match status" value="1"/>
</dbReference>
<evidence type="ECO:0000259" key="4">
    <source>
        <dbReference type="PROSITE" id="PS50835"/>
    </source>
</evidence>
<keyword evidence="1 3" id="KW-0732">Signal</keyword>
<protein>
    <submittedName>
        <fullName evidence="5">Immunoglobulin I-set domain protein</fullName>
    </submittedName>
</protein>
<dbReference type="InterPro" id="IPR003599">
    <property type="entry name" value="Ig_sub"/>
</dbReference>
<dbReference type="InterPro" id="IPR036179">
    <property type="entry name" value="Ig-like_dom_sf"/>
</dbReference>
<dbReference type="Gene3D" id="2.60.120.200">
    <property type="match status" value="1"/>
</dbReference>
<dbReference type="AlphaFoldDB" id="A0A1Q2HMZ7"/>
<dbReference type="SMART" id="SM00409">
    <property type="entry name" value="IG"/>
    <property type="match status" value="1"/>
</dbReference>
<organism evidence="5 6">
    <name type="scientific">Sedimentisphaera cyanobacteriorum</name>
    <dbReference type="NCBI Taxonomy" id="1940790"/>
    <lineage>
        <taxon>Bacteria</taxon>
        <taxon>Pseudomonadati</taxon>
        <taxon>Planctomycetota</taxon>
        <taxon>Phycisphaerae</taxon>
        <taxon>Sedimentisphaerales</taxon>
        <taxon>Sedimentisphaeraceae</taxon>
        <taxon>Sedimentisphaera</taxon>
    </lineage>
</organism>
<dbReference type="InterPro" id="IPR013783">
    <property type="entry name" value="Ig-like_fold"/>
</dbReference>
<evidence type="ECO:0000256" key="2">
    <source>
        <dbReference type="ARBA" id="ARBA00023157"/>
    </source>
</evidence>
<dbReference type="Pfam" id="PF13385">
    <property type="entry name" value="Laminin_G_3"/>
    <property type="match status" value="1"/>
</dbReference>
<dbReference type="OrthoDB" id="258532at2"/>
<evidence type="ECO:0000313" key="6">
    <source>
        <dbReference type="Proteomes" id="UP000188273"/>
    </source>
</evidence>
<dbReference type="CDD" id="cd00096">
    <property type="entry name" value="Ig"/>
    <property type="match status" value="1"/>
</dbReference>
<dbReference type="STRING" id="1940790.L21SP3_00423"/>
<evidence type="ECO:0000256" key="3">
    <source>
        <dbReference type="SAM" id="SignalP"/>
    </source>
</evidence>
<keyword evidence="2" id="KW-1015">Disulfide bond</keyword>
<dbReference type="SMART" id="SM00560">
    <property type="entry name" value="LamGL"/>
    <property type="match status" value="1"/>
</dbReference>
<dbReference type="EMBL" id="CP019633">
    <property type="protein sequence ID" value="AQQ08635.1"/>
    <property type="molecule type" value="Genomic_DNA"/>
</dbReference>
<proteinExistence type="predicted"/>
<sequence length="725" mass="77155" precursor="true">MTKIYKILVLMFCLAAFSAAFAGEIVPGFDDADALVDYSERQVQNNDDMPAIQGSGLMTMAAKFTPSEADITKDDGPVIVIEVGGTTFGTGVYICDGMLTFCSKGANGSGGLGVAIADLNDTDASDSAFGVAMGPVYAGVETRAFASFNTNTGELAVMINGWLYEETISGTVGTANLTGSKTVSVLNQVPGAGESYDFGNMGGLSGGDSHILATTDNVVAMDTESGSAVRGQIFEDVVDLETLPRNPVPANNSENIDPVAVTSVQFDTAGDPADTANPNPDVTGHFVTIYSTFDPANPANNVAAVDTFVTAGSDPAQVPYTFNLGDEVFWQVEEQVNGASKGDPSNIVGPVWEFKALPAVPAITASPEDKADFPGSEFTFNAAFTSKTPASVQWIKAGDPEIILDESDPDITISGSRHGDSYTSGLTISNIEKADQGEYFCRAVNADGIADSDSAMLGVKRMIGYWPLDGDYQDYSGDEHHADPNTTPLASQWVDGVDPAATGQALDTEPNALVAASTEPYEPAKYTDELSISLWIKWSGEPNPDEIFGGLVCSHGQNTTENGNNWFFELTNNGQVSANAPGYNGWGVPDAHYLVPGEWAHVALVNESGEMGKLYVNGALVEIDESYQVTKAENPVYLMCSNIDAAGTLIQTTLGVFDEIKMYNYALTTDDIAQEYYDITGETFCKEPYSDALMYDFNGNCRVDLADFAIFALDWQESNLYPKVE</sequence>
<dbReference type="InterPro" id="IPR007110">
    <property type="entry name" value="Ig-like_dom"/>
</dbReference>
<dbReference type="InterPro" id="IPR006558">
    <property type="entry name" value="LamG-like"/>
</dbReference>
<dbReference type="Proteomes" id="UP000188273">
    <property type="component" value="Chromosome"/>
</dbReference>
<dbReference type="PROSITE" id="PS50835">
    <property type="entry name" value="IG_LIKE"/>
    <property type="match status" value="1"/>
</dbReference>
<dbReference type="InterPro" id="IPR013320">
    <property type="entry name" value="ConA-like_dom_sf"/>
</dbReference>
<evidence type="ECO:0000256" key="1">
    <source>
        <dbReference type="ARBA" id="ARBA00022729"/>
    </source>
</evidence>
<feature type="signal peptide" evidence="3">
    <location>
        <begin position="1"/>
        <end position="22"/>
    </location>
</feature>
<dbReference type="KEGG" id="pbu:L21SP3_00423"/>
<feature type="chain" id="PRO_5012162235" evidence="3">
    <location>
        <begin position="23"/>
        <end position="725"/>
    </location>
</feature>
<dbReference type="Gene3D" id="2.60.40.10">
    <property type="entry name" value="Immunoglobulins"/>
    <property type="match status" value="1"/>
</dbReference>
<dbReference type="Pfam" id="PF13927">
    <property type="entry name" value="Ig_3"/>
    <property type="match status" value="1"/>
</dbReference>
<feature type="domain" description="Ig-like" evidence="4">
    <location>
        <begin position="361"/>
        <end position="458"/>
    </location>
</feature>